<feature type="transmembrane region" description="Helical" evidence="1">
    <location>
        <begin position="202"/>
        <end position="222"/>
    </location>
</feature>
<evidence type="ECO:0008006" key="4">
    <source>
        <dbReference type="Google" id="ProtNLM"/>
    </source>
</evidence>
<dbReference type="Gene3D" id="1.20.210.10">
    <property type="entry name" value="Cytochrome c oxidase-like, subunit I domain"/>
    <property type="match status" value="1"/>
</dbReference>
<feature type="transmembrane region" description="Helical" evidence="1">
    <location>
        <begin position="93"/>
        <end position="114"/>
    </location>
</feature>
<organism evidence="2 3">
    <name type="scientific">Magnetospirillum moscoviense</name>
    <dbReference type="NCBI Taxonomy" id="1437059"/>
    <lineage>
        <taxon>Bacteria</taxon>
        <taxon>Pseudomonadati</taxon>
        <taxon>Pseudomonadota</taxon>
        <taxon>Alphaproteobacteria</taxon>
        <taxon>Rhodospirillales</taxon>
        <taxon>Rhodospirillaceae</taxon>
        <taxon>Magnetospirillum</taxon>
    </lineage>
</organism>
<dbReference type="STRING" id="1437059.A6A05_06505"/>
<feature type="transmembrane region" description="Helical" evidence="1">
    <location>
        <begin position="234"/>
        <end position="250"/>
    </location>
</feature>
<proteinExistence type="predicted"/>
<gene>
    <name evidence="2" type="ORF">A6A05_06505</name>
</gene>
<dbReference type="Proteomes" id="UP000078543">
    <property type="component" value="Unassembled WGS sequence"/>
</dbReference>
<keyword evidence="3" id="KW-1185">Reference proteome</keyword>
<dbReference type="AlphaFoldDB" id="A0A178N1B1"/>
<feature type="transmembrane region" description="Helical" evidence="1">
    <location>
        <begin position="60"/>
        <end position="81"/>
    </location>
</feature>
<keyword evidence="1" id="KW-1133">Transmembrane helix</keyword>
<dbReference type="EMBL" id="LWQU01000043">
    <property type="protein sequence ID" value="OAN63197.1"/>
    <property type="molecule type" value="Genomic_DNA"/>
</dbReference>
<evidence type="ECO:0000313" key="2">
    <source>
        <dbReference type="EMBL" id="OAN63197.1"/>
    </source>
</evidence>
<evidence type="ECO:0000313" key="3">
    <source>
        <dbReference type="Proteomes" id="UP000078543"/>
    </source>
</evidence>
<feature type="transmembrane region" description="Helical" evidence="1">
    <location>
        <begin position="20"/>
        <end position="40"/>
    </location>
</feature>
<dbReference type="InterPro" id="IPR036927">
    <property type="entry name" value="Cyt_c_oxase-like_su1_sf"/>
</dbReference>
<keyword evidence="1" id="KW-0812">Transmembrane</keyword>
<feature type="transmembrane region" description="Helical" evidence="1">
    <location>
        <begin position="302"/>
        <end position="322"/>
    </location>
</feature>
<feature type="transmembrane region" description="Helical" evidence="1">
    <location>
        <begin position="270"/>
        <end position="290"/>
    </location>
</feature>
<feature type="transmembrane region" description="Helical" evidence="1">
    <location>
        <begin position="406"/>
        <end position="431"/>
    </location>
</feature>
<feature type="transmembrane region" description="Helical" evidence="1">
    <location>
        <begin position="159"/>
        <end position="182"/>
    </location>
</feature>
<name>A0A178N1B1_9PROT</name>
<comment type="caution">
    <text evidence="2">The sequence shown here is derived from an EMBL/GenBank/DDBJ whole genome shotgun (WGS) entry which is preliminary data.</text>
</comment>
<feature type="transmembrane region" description="Helical" evidence="1">
    <location>
        <begin position="334"/>
        <end position="354"/>
    </location>
</feature>
<feature type="transmembrane region" description="Helical" evidence="1">
    <location>
        <begin position="366"/>
        <end position="386"/>
    </location>
</feature>
<accession>A0A178N1B1</accession>
<evidence type="ECO:0000256" key="1">
    <source>
        <dbReference type="SAM" id="Phobius"/>
    </source>
</evidence>
<reference evidence="2 3" key="1">
    <citation type="submission" date="2016-04" db="EMBL/GenBank/DDBJ databases">
        <title>Draft genome sequence of freshwater magnetotactic bacteria Magnetospirillum marisnigri SP-1 and Magnetospirillum moscoviense BB-1.</title>
        <authorList>
            <person name="Koziaeva V."/>
            <person name="Dziuba M.V."/>
            <person name="Ivanov T.M."/>
            <person name="Kuznetsov B."/>
            <person name="Grouzdev D.S."/>
        </authorList>
    </citation>
    <scope>NUCLEOTIDE SEQUENCE [LARGE SCALE GENOMIC DNA]</scope>
    <source>
        <strain evidence="2 3">BB-1</strain>
    </source>
</reference>
<keyword evidence="1" id="KW-0472">Membrane</keyword>
<sequence>MWYGKGDLSMRQEHEPKAWLGLAAGALGAAGLLALVLAASRAPGAENWLPSGPDFFKKGLVTHVVFSFQVWLLAMLAALAARVAPAATRAGALVPLALSGLGCVLLLVPTLAGWGRASLNNYVPVLIHPLFYAGLGLVAAGVASVAIRPLMVWRSLDTVGFGIACAGLTLVAALVCFGVAAADPGLGEDPVTANERLFWGGGHILQFVNAQLAMIGWLVAAGRAFGRAPPNPRVIRLCFAALALAAWIGPVLEATHASDDLALRHAFTGLFQWVLPAPPAIVMMIAVWPLMARGPKVGDPVAGRALFLSLAVFGLGGLAGFALGEGDTRTPSHYHAMIGGVNLALMGLIHLWLLPLPASRWLTAQYWLYGGGQLLHAAGFYLAGLAGVARKTAGAAQGLDSAVKLAAMGIVGIGGAIAVVGGVIFVVGLMARLGAQPPQRADIVDPH</sequence>
<feature type="transmembrane region" description="Helical" evidence="1">
    <location>
        <begin position="126"/>
        <end position="147"/>
    </location>
</feature>
<dbReference type="SUPFAM" id="SSF81442">
    <property type="entry name" value="Cytochrome c oxidase subunit I-like"/>
    <property type="match status" value="1"/>
</dbReference>
<protein>
    <recommendedName>
        <fullName evidence="4">Cytochrome oxidase subunit I profile domain-containing protein</fullName>
    </recommendedName>
</protein>